<accession>A0A6A6E8F1</accession>
<evidence type="ECO:0000313" key="2">
    <source>
        <dbReference type="Proteomes" id="UP000800200"/>
    </source>
</evidence>
<protein>
    <submittedName>
        <fullName evidence="1">Uncharacterized protein</fullName>
    </submittedName>
</protein>
<reference evidence="1" key="1">
    <citation type="journal article" date="2020" name="Stud. Mycol.">
        <title>101 Dothideomycetes genomes: a test case for predicting lifestyles and emergence of pathogens.</title>
        <authorList>
            <person name="Haridas S."/>
            <person name="Albert R."/>
            <person name="Binder M."/>
            <person name="Bloem J."/>
            <person name="Labutti K."/>
            <person name="Salamov A."/>
            <person name="Andreopoulos B."/>
            <person name="Baker S."/>
            <person name="Barry K."/>
            <person name="Bills G."/>
            <person name="Bluhm B."/>
            <person name="Cannon C."/>
            <person name="Castanera R."/>
            <person name="Culley D."/>
            <person name="Daum C."/>
            <person name="Ezra D."/>
            <person name="Gonzalez J."/>
            <person name="Henrissat B."/>
            <person name="Kuo A."/>
            <person name="Liang C."/>
            <person name="Lipzen A."/>
            <person name="Lutzoni F."/>
            <person name="Magnuson J."/>
            <person name="Mondo S."/>
            <person name="Nolan M."/>
            <person name="Ohm R."/>
            <person name="Pangilinan J."/>
            <person name="Park H.-J."/>
            <person name="Ramirez L."/>
            <person name="Alfaro M."/>
            <person name="Sun H."/>
            <person name="Tritt A."/>
            <person name="Yoshinaga Y."/>
            <person name="Zwiers L.-H."/>
            <person name="Turgeon B."/>
            <person name="Goodwin S."/>
            <person name="Spatafora J."/>
            <person name="Crous P."/>
            <person name="Grigoriev I."/>
        </authorList>
    </citation>
    <scope>NUCLEOTIDE SEQUENCE</scope>
    <source>
        <strain evidence="1">CBS 207.26</strain>
    </source>
</reference>
<dbReference type="AlphaFoldDB" id="A0A6A6E8F1"/>
<name>A0A6A6E8F1_9PEZI</name>
<dbReference type="OrthoDB" id="4502910at2759"/>
<organism evidence="1 2">
    <name type="scientific">Zopfia rhizophila CBS 207.26</name>
    <dbReference type="NCBI Taxonomy" id="1314779"/>
    <lineage>
        <taxon>Eukaryota</taxon>
        <taxon>Fungi</taxon>
        <taxon>Dikarya</taxon>
        <taxon>Ascomycota</taxon>
        <taxon>Pezizomycotina</taxon>
        <taxon>Dothideomycetes</taxon>
        <taxon>Dothideomycetes incertae sedis</taxon>
        <taxon>Zopfiaceae</taxon>
        <taxon>Zopfia</taxon>
    </lineage>
</organism>
<gene>
    <name evidence="1" type="ORF">K469DRAFT_707299</name>
</gene>
<sequence length="629" mass="69264">MPESIIKTLRFEKKADGWFDPPKQPFDVQREVLFSAVRVTVAGEADDRNHEINLFLSFGPNNTFVNSISAEVPDKKPSIRGDSTLSRLVPGLVYNLDLTAKGFSADEHVLITVELLELDSTVADVTRDILRDAESEPDGAGVNALAFGFSEASFAHLMVRQRSMPEVEIGPVPFLKVKLSMESLWFPWYPIVYIDVSAEELVVAGHLQLAFYRTTDPAPFPQPVAVILTQVSVRCRPAMVTTTKDTLELQFRSAELLGSLSIDIRDPSAATGVLGGGFVSIAEFKEKVNDYLKQITTKTGALGFALPAYLESRALPDYWHRVLNMRLNFLGFKYKTVQVHGRPISYLFIVFSMNSLGLPPPCYCEEPSLVQAASEMDDDSTPTVFEALQHQAKQGRPLPKGWNNVVTPQRTDYTDMLGAAQVAAFGMSQKTFREAAKPYANFGHDQSSSTSVNGAVYASVRFWYRVSLETADITADGIKAVIDLAGEGSAKAAVRDKCGHDVLRASERLRITLQNNSITWRLNIGVNNTNPREMTIAAIADARVGKPDVDLDLAGGPPPPLDQVINWVLEQVIEGTKGSLGKMASDQLTIRLVRTVEDNGAIRLRFVDNKFFVGEAVVLLGHLWSRSWG</sequence>
<keyword evidence="2" id="KW-1185">Reference proteome</keyword>
<proteinExistence type="predicted"/>
<dbReference type="EMBL" id="ML994631">
    <property type="protein sequence ID" value="KAF2186116.1"/>
    <property type="molecule type" value="Genomic_DNA"/>
</dbReference>
<dbReference type="Proteomes" id="UP000800200">
    <property type="component" value="Unassembled WGS sequence"/>
</dbReference>
<evidence type="ECO:0000313" key="1">
    <source>
        <dbReference type="EMBL" id="KAF2186116.1"/>
    </source>
</evidence>